<gene>
    <name evidence="1" type="ORF">RhiirA4_472861</name>
</gene>
<accession>A0A2I1H5N1</accession>
<evidence type="ECO:0000313" key="1">
    <source>
        <dbReference type="EMBL" id="PKY54192.1"/>
    </source>
</evidence>
<keyword evidence="2" id="KW-1185">Reference proteome</keyword>
<protein>
    <submittedName>
        <fullName evidence="1">Uncharacterized protein</fullName>
    </submittedName>
</protein>
<evidence type="ECO:0000313" key="2">
    <source>
        <dbReference type="Proteomes" id="UP000234323"/>
    </source>
</evidence>
<dbReference type="AlphaFoldDB" id="A0A2I1H5N1"/>
<proteinExistence type="predicted"/>
<dbReference type="Proteomes" id="UP000234323">
    <property type="component" value="Unassembled WGS sequence"/>
</dbReference>
<reference evidence="1 2" key="1">
    <citation type="submission" date="2015-10" db="EMBL/GenBank/DDBJ databases">
        <title>Genome analyses suggest a sexual origin of heterokaryosis in a supposedly ancient asexual fungus.</title>
        <authorList>
            <person name="Ropars J."/>
            <person name="Sedzielewska K."/>
            <person name="Noel J."/>
            <person name="Charron P."/>
            <person name="Farinelli L."/>
            <person name="Marton T."/>
            <person name="Kruger M."/>
            <person name="Pelin A."/>
            <person name="Brachmann A."/>
            <person name="Corradi N."/>
        </authorList>
    </citation>
    <scope>NUCLEOTIDE SEQUENCE [LARGE SCALE GENOMIC DNA]</scope>
    <source>
        <strain evidence="1 2">A4</strain>
    </source>
</reference>
<dbReference type="VEuPathDB" id="FungiDB:RhiirFUN_011838"/>
<comment type="caution">
    <text evidence="1">The sequence shown here is derived from an EMBL/GenBank/DDBJ whole genome shotgun (WGS) entry which is preliminary data.</text>
</comment>
<dbReference type="VEuPathDB" id="FungiDB:RhiirA1_452301"/>
<dbReference type="EMBL" id="LLXI01001553">
    <property type="protein sequence ID" value="PKY54192.1"/>
    <property type="molecule type" value="Genomic_DNA"/>
</dbReference>
<organism evidence="1 2">
    <name type="scientific">Rhizophagus irregularis</name>
    <dbReference type="NCBI Taxonomy" id="588596"/>
    <lineage>
        <taxon>Eukaryota</taxon>
        <taxon>Fungi</taxon>
        <taxon>Fungi incertae sedis</taxon>
        <taxon>Mucoromycota</taxon>
        <taxon>Glomeromycotina</taxon>
        <taxon>Glomeromycetes</taxon>
        <taxon>Glomerales</taxon>
        <taxon>Glomeraceae</taxon>
        <taxon>Rhizophagus</taxon>
    </lineage>
</organism>
<sequence>MASLIPNFGLLALFWLQKETHIIGRKQSFAWILNLQVFRLELESTGTIPSTLGFEIGIIITERNINEKSFLDILRIALQKVVELTRLTAIQGYVEHILPTEEYNNIETFIKDHKPILKELGIKNEVQLVYLFTLAAVADEYKVSLKNYIEKIIQEQVVQFKSTEFTNSTPVSI</sequence>
<name>A0A2I1H5N1_9GLOM</name>